<accession>A0A9D4I4N9</accession>
<evidence type="ECO:0000313" key="5">
    <source>
        <dbReference type="EMBL" id="KAH3747293.1"/>
    </source>
</evidence>
<dbReference type="Gene3D" id="2.10.25.10">
    <property type="entry name" value="Laminin"/>
    <property type="match status" value="1"/>
</dbReference>
<sequence>MFSECSDNTYGSKCFNTCACVKEHTLSHTQSCDTINGTCKCTGNWTGNTCQIDVDECQEDVCKDQNAVCVNTDGSYACYCKKGFVKDDVTKTCSNVATGITLMYYY</sequence>
<evidence type="ECO:0000256" key="3">
    <source>
        <dbReference type="PROSITE-ProRule" id="PRU00076"/>
    </source>
</evidence>
<dbReference type="AlphaFoldDB" id="A0A9D4I4N9"/>
<evidence type="ECO:0000259" key="4">
    <source>
        <dbReference type="PROSITE" id="PS50026"/>
    </source>
</evidence>
<reference evidence="5" key="2">
    <citation type="submission" date="2020-11" db="EMBL/GenBank/DDBJ databases">
        <authorList>
            <person name="McCartney M.A."/>
            <person name="Auch B."/>
            <person name="Kono T."/>
            <person name="Mallez S."/>
            <person name="Becker A."/>
            <person name="Gohl D.M."/>
            <person name="Silverstein K.A.T."/>
            <person name="Koren S."/>
            <person name="Bechman K.B."/>
            <person name="Herman A."/>
            <person name="Abrahante J.E."/>
            <person name="Garbe J."/>
        </authorList>
    </citation>
    <scope>NUCLEOTIDE SEQUENCE</scope>
    <source>
        <strain evidence="5">Duluth1</strain>
        <tissue evidence="5">Whole animal</tissue>
    </source>
</reference>
<gene>
    <name evidence="5" type="ORF">DPMN_181717</name>
</gene>
<comment type="caution">
    <text evidence="3">Lacks conserved residue(s) required for the propagation of feature annotation.</text>
</comment>
<dbReference type="SMART" id="SM00181">
    <property type="entry name" value="EGF"/>
    <property type="match status" value="2"/>
</dbReference>
<dbReference type="Proteomes" id="UP000828390">
    <property type="component" value="Unassembled WGS sequence"/>
</dbReference>
<keyword evidence="6" id="KW-1185">Reference proteome</keyword>
<dbReference type="PROSITE" id="PS50026">
    <property type="entry name" value="EGF_3"/>
    <property type="match status" value="1"/>
</dbReference>
<comment type="caution">
    <text evidence="5">The sequence shown here is derived from an EMBL/GenBank/DDBJ whole genome shotgun (WGS) entry which is preliminary data.</text>
</comment>
<dbReference type="InterPro" id="IPR001881">
    <property type="entry name" value="EGF-like_Ca-bd_dom"/>
</dbReference>
<feature type="domain" description="EGF-like" evidence="4">
    <location>
        <begin position="53"/>
        <end position="94"/>
    </location>
</feature>
<name>A0A9D4I4N9_DREPO</name>
<dbReference type="PROSITE" id="PS01186">
    <property type="entry name" value="EGF_2"/>
    <property type="match status" value="1"/>
</dbReference>
<protein>
    <recommendedName>
        <fullName evidence="4">EGF-like domain-containing protein</fullName>
    </recommendedName>
</protein>
<reference evidence="5" key="1">
    <citation type="journal article" date="2019" name="bioRxiv">
        <title>The Genome of the Zebra Mussel, Dreissena polymorpha: A Resource for Invasive Species Research.</title>
        <authorList>
            <person name="McCartney M.A."/>
            <person name="Auch B."/>
            <person name="Kono T."/>
            <person name="Mallez S."/>
            <person name="Zhang Y."/>
            <person name="Obille A."/>
            <person name="Becker A."/>
            <person name="Abrahante J.E."/>
            <person name="Garbe J."/>
            <person name="Badalamenti J.P."/>
            <person name="Herman A."/>
            <person name="Mangelson H."/>
            <person name="Liachko I."/>
            <person name="Sullivan S."/>
            <person name="Sone E.D."/>
            <person name="Koren S."/>
            <person name="Silverstein K.A.T."/>
            <person name="Beckman K.B."/>
            <person name="Gohl D.M."/>
        </authorList>
    </citation>
    <scope>NUCLEOTIDE SEQUENCE</scope>
    <source>
        <strain evidence="5">Duluth1</strain>
        <tissue evidence="5">Whole animal</tissue>
    </source>
</reference>
<evidence type="ECO:0000256" key="2">
    <source>
        <dbReference type="ARBA" id="ARBA00023157"/>
    </source>
</evidence>
<keyword evidence="1 3" id="KW-0245">EGF-like domain</keyword>
<dbReference type="InterPro" id="IPR000152">
    <property type="entry name" value="EGF-type_Asp/Asn_hydroxyl_site"/>
</dbReference>
<proteinExistence type="predicted"/>
<organism evidence="5 6">
    <name type="scientific">Dreissena polymorpha</name>
    <name type="common">Zebra mussel</name>
    <name type="synonym">Mytilus polymorpha</name>
    <dbReference type="NCBI Taxonomy" id="45954"/>
    <lineage>
        <taxon>Eukaryota</taxon>
        <taxon>Metazoa</taxon>
        <taxon>Spiralia</taxon>
        <taxon>Lophotrochozoa</taxon>
        <taxon>Mollusca</taxon>
        <taxon>Bivalvia</taxon>
        <taxon>Autobranchia</taxon>
        <taxon>Heteroconchia</taxon>
        <taxon>Euheterodonta</taxon>
        <taxon>Imparidentia</taxon>
        <taxon>Neoheterodontei</taxon>
        <taxon>Myida</taxon>
        <taxon>Dreissenoidea</taxon>
        <taxon>Dreissenidae</taxon>
        <taxon>Dreissena</taxon>
    </lineage>
</organism>
<dbReference type="SMART" id="SM00179">
    <property type="entry name" value="EGF_CA"/>
    <property type="match status" value="1"/>
</dbReference>
<dbReference type="InterPro" id="IPR018097">
    <property type="entry name" value="EGF_Ca-bd_CS"/>
</dbReference>
<dbReference type="Pfam" id="PF07645">
    <property type="entry name" value="EGF_CA"/>
    <property type="match status" value="1"/>
</dbReference>
<keyword evidence="2" id="KW-1015">Disulfide bond</keyword>
<dbReference type="PROSITE" id="PS00010">
    <property type="entry name" value="ASX_HYDROXYL"/>
    <property type="match status" value="1"/>
</dbReference>
<evidence type="ECO:0000313" key="6">
    <source>
        <dbReference type="Proteomes" id="UP000828390"/>
    </source>
</evidence>
<dbReference type="EMBL" id="JAIWYP010000010">
    <property type="protein sequence ID" value="KAH3747293.1"/>
    <property type="molecule type" value="Genomic_DNA"/>
</dbReference>
<dbReference type="GO" id="GO:0005509">
    <property type="term" value="F:calcium ion binding"/>
    <property type="evidence" value="ECO:0007669"/>
    <property type="project" value="InterPro"/>
</dbReference>
<dbReference type="InterPro" id="IPR049883">
    <property type="entry name" value="NOTCH1_EGF-like"/>
</dbReference>
<dbReference type="SUPFAM" id="SSF57196">
    <property type="entry name" value="EGF/Laminin"/>
    <property type="match status" value="1"/>
</dbReference>
<evidence type="ECO:0000256" key="1">
    <source>
        <dbReference type="ARBA" id="ARBA00022536"/>
    </source>
</evidence>
<dbReference type="InterPro" id="IPR000742">
    <property type="entry name" value="EGF"/>
</dbReference>
<dbReference type="PROSITE" id="PS01187">
    <property type="entry name" value="EGF_CA"/>
    <property type="match status" value="1"/>
</dbReference>